<dbReference type="InterPro" id="IPR036771">
    <property type="entry name" value="ATPsynth_dsu/esu_N"/>
</dbReference>
<dbReference type="EMBL" id="BSYJ01000001">
    <property type="protein sequence ID" value="GMG86065.1"/>
    <property type="molecule type" value="Genomic_DNA"/>
</dbReference>
<evidence type="ECO:0000256" key="9">
    <source>
        <dbReference type="ARBA" id="ARBA00023196"/>
    </source>
</evidence>
<feature type="domain" description="ATP synthase F1 complex delta/epsilon subunit N-terminal" evidence="17">
    <location>
        <begin position="6"/>
        <end position="84"/>
    </location>
</feature>
<gene>
    <name evidence="13" type="primary">atpC</name>
    <name evidence="18" type="ORF">MNKW57_03860</name>
</gene>
<sequence>MAMTVHCDVVSAEESLFSGLVELIVATGVEGELGISYGHAPLLTALKPGPVRIIKAGGEEEVLYVSGGFAEIQPTVVTILADVAERDIDEAEAEKAREEALAAMSGQPTEIDYAHVSAQLAEAEARLRTLKAIRRAAGK</sequence>
<reference evidence="18 19" key="1">
    <citation type="submission" date="2023-04" db="EMBL/GenBank/DDBJ databases">
        <title>Marinobulbifer ophiurae gen. nov., sp. Nov., isolate from tissue of brittle star Ophioplocus japonicus.</title>
        <authorList>
            <person name="Kawano K."/>
            <person name="Sawayama S."/>
            <person name="Nakagawa S."/>
        </authorList>
    </citation>
    <scope>NUCLEOTIDE SEQUENCE [LARGE SCALE GENOMIC DNA]</scope>
    <source>
        <strain evidence="18 19">NKW57</strain>
    </source>
</reference>
<organism evidence="18 19">
    <name type="scientific">Biformimicrobium ophioploci</name>
    <dbReference type="NCBI Taxonomy" id="3036711"/>
    <lineage>
        <taxon>Bacteria</taxon>
        <taxon>Pseudomonadati</taxon>
        <taxon>Pseudomonadota</taxon>
        <taxon>Gammaproteobacteria</taxon>
        <taxon>Cellvibrionales</taxon>
        <taxon>Microbulbiferaceae</taxon>
        <taxon>Biformimicrobium</taxon>
    </lineage>
</organism>
<dbReference type="Gene3D" id="2.60.15.10">
    <property type="entry name" value="F0F1 ATP synthase delta/epsilon subunit, N-terminal"/>
    <property type="match status" value="1"/>
</dbReference>
<comment type="subunit">
    <text evidence="4 13 14">F-type ATPases have 2 components, CF(1) - the catalytic core - and CF(0) - the membrane proton channel. CF(1) has five subunits: alpha(3), beta(3), gamma(1), delta(1), epsilon(1). CF(0) has three main subunits: a, b and c.</text>
</comment>
<evidence type="ECO:0000259" key="17">
    <source>
        <dbReference type="Pfam" id="PF02823"/>
    </source>
</evidence>
<evidence type="ECO:0000313" key="18">
    <source>
        <dbReference type="EMBL" id="GMG86065.1"/>
    </source>
</evidence>
<dbReference type="RefSeq" id="WP_285762579.1">
    <property type="nucleotide sequence ID" value="NZ_BSYJ01000001.1"/>
</dbReference>
<dbReference type="InterPro" id="IPR020546">
    <property type="entry name" value="ATP_synth_F1_dsu/esu_N"/>
</dbReference>
<keyword evidence="13" id="KW-0375">Hydrogen ion transport</keyword>
<comment type="similarity">
    <text evidence="3 13 14">Belongs to the ATPase epsilon chain family.</text>
</comment>
<comment type="subcellular location">
    <subcellularLocation>
        <location evidence="2 13">Cell membrane</location>
        <topology evidence="2 13">Peripheral membrane protein</topology>
    </subcellularLocation>
</comment>
<evidence type="ECO:0000259" key="16">
    <source>
        <dbReference type="Pfam" id="PF00401"/>
    </source>
</evidence>
<evidence type="ECO:0000256" key="15">
    <source>
        <dbReference type="SAM" id="Coils"/>
    </source>
</evidence>
<keyword evidence="9 13" id="KW-0139">CF(1)</keyword>
<feature type="coiled-coil region" evidence="15">
    <location>
        <begin position="81"/>
        <end position="133"/>
    </location>
</feature>
<evidence type="ECO:0000256" key="6">
    <source>
        <dbReference type="ARBA" id="ARBA00022448"/>
    </source>
</evidence>
<dbReference type="Pfam" id="PF00401">
    <property type="entry name" value="ATP-synt_DE"/>
    <property type="match status" value="1"/>
</dbReference>
<dbReference type="InterPro" id="IPR020547">
    <property type="entry name" value="ATP_synth_F1_esu_C"/>
</dbReference>
<dbReference type="InterPro" id="IPR001469">
    <property type="entry name" value="ATP_synth_F1_dsu/esu"/>
</dbReference>
<comment type="caution">
    <text evidence="18">The sequence shown here is derived from an EMBL/GenBank/DDBJ whole genome shotgun (WGS) entry which is preliminary data.</text>
</comment>
<accession>A0ABQ6LVG3</accession>
<dbReference type="CDD" id="cd12152">
    <property type="entry name" value="F1-ATPase_delta"/>
    <property type="match status" value="1"/>
</dbReference>
<evidence type="ECO:0000256" key="2">
    <source>
        <dbReference type="ARBA" id="ARBA00004202"/>
    </source>
</evidence>
<evidence type="ECO:0000256" key="1">
    <source>
        <dbReference type="ARBA" id="ARBA00003543"/>
    </source>
</evidence>
<dbReference type="HAMAP" id="MF_00530">
    <property type="entry name" value="ATP_synth_epsil_bac"/>
    <property type="match status" value="1"/>
</dbReference>
<evidence type="ECO:0000256" key="4">
    <source>
        <dbReference type="ARBA" id="ARBA00011648"/>
    </source>
</evidence>
<dbReference type="NCBIfam" id="NF001847">
    <property type="entry name" value="PRK00571.1-4"/>
    <property type="match status" value="1"/>
</dbReference>
<evidence type="ECO:0000313" key="19">
    <source>
        <dbReference type="Proteomes" id="UP001224392"/>
    </source>
</evidence>
<feature type="domain" description="ATP synthase epsilon subunit C-terminal" evidence="16">
    <location>
        <begin position="87"/>
        <end position="130"/>
    </location>
</feature>
<dbReference type="Pfam" id="PF02823">
    <property type="entry name" value="ATP-synt_DE_N"/>
    <property type="match status" value="1"/>
</dbReference>
<evidence type="ECO:0000256" key="11">
    <source>
        <dbReference type="ARBA" id="ARBA00030215"/>
    </source>
</evidence>
<keyword evidence="19" id="KW-1185">Reference proteome</keyword>
<evidence type="ECO:0000256" key="12">
    <source>
        <dbReference type="ARBA" id="ARBA00031795"/>
    </source>
</evidence>
<evidence type="ECO:0000256" key="10">
    <source>
        <dbReference type="ARBA" id="ARBA00023310"/>
    </source>
</evidence>
<keyword evidence="13" id="KW-1003">Cell membrane</keyword>
<evidence type="ECO:0000256" key="13">
    <source>
        <dbReference type="HAMAP-Rule" id="MF_00530"/>
    </source>
</evidence>
<keyword evidence="7 13" id="KW-0406">Ion transport</keyword>
<name>A0ABQ6LVG3_9GAMM</name>
<comment type="function">
    <text evidence="1 13">Produces ATP from ADP in the presence of a proton gradient across the membrane.</text>
</comment>
<keyword evidence="15" id="KW-0175">Coiled coil</keyword>
<evidence type="ECO:0000256" key="7">
    <source>
        <dbReference type="ARBA" id="ARBA00023065"/>
    </source>
</evidence>
<dbReference type="SUPFAM" id="SSF46604">
    <property type="entry name" value="Epsilon subunit of F1F0-ATP synthase C-terminal domain"/>
    <property type="match status" value="1"/>
</dbReference>
<keyword evidence="6 13" id="KW-0813">Transport</keyword>
<evidence type="ECO:0000256" key="3">
    <source>
        <dbReference type="ARBA" id="ARBA00005712"/>
    </source>
</evidence>
<proteinExistence type="inferred from homology"/>
<dbReference type="PANTHER" id="PTHR13822:SF10">
    <property type="entry name" value="ATP SYNTHASE EPSILON CHAIN, CHLOROPLASTIC"/>
    <property type="match status" value="1"/>
</dbReference>
<keyword evidence="10 13" id="KW-0066">ATP synthesis</keyword>
<dbReference type="InterPro" id="IPR036794">
    <property type="entry name" value="ATP_F1_dsu/esu_C_sf"/>
</dbReference>
<dbReference type="Gene3D" id="1.20.5.440">
    <property type="entry name" value="ATP synthase delta/epsilon subunit, C-terminal domain"/>
    <property type="match status" value="1"/>
</dbReference>
<keyword evidence="8 13" id="KW-0472">Membrane</keyword>
<dbReference type="PANTHER" id="PTHR13822">
    <property type="entry name" value="ATP SYNTHASE DELTA/EPSILON CHAIN"/>
    <property type="match status" value="1"/>
</dbReference>
<dbReference type="Proteomes" id="UP001224392">
    <property type="component" value="Unassembled WGS sequence"/>
</dbReference>
<evidence type="ECO:0000256" key="5">
    <source>
        <dbReference type="ARBA" id="ARBA00014480"/>
    </source>
</evidence>
<protein>
    <recommendedName>
        <fullName evidence="5 13">ATP synthase epsilon chain</fullName>
    </recommendedName>
    <alternativeName>
        <fullName evidence="12 13">ATP synthase F1 sector epsilon subunit</fullName>
    </alternativeName>
    <alternativeName>
        <fullName evidence="11 13">F-ATPase epsilon subunit</fullName>
    </alternativeName>
</protein>
<evidence type="ECO:0000256" key="8">
    <source>
        <dbReference type="ARBA" id="ARBA00023136"/>
    </source>
</evidence>
<dbReference type="SUPFAM" id="SSF51344">
    <property type="entry name" value="Epsilon subunit of F1F0-ATP synthase N-terminal domain"/>
    <property type="match status" value="1"/>
</dbReference>
<evidence type="ECO:0000256" key="14">
    <source>
        <dbReference type="RuleBase" id="RU003656"/>
    </source>
</evidence>
<dbReference type="NCBIfam" id="TIGR01216">
    <property type="entry name" value="ATP_synt_epsi"/>
    <property type="match status" value="1"/>
</dbReference>